<dbReference type="PROSITE" id="PS50088">
    <property type="entry name" value="ANK_REPEAT"/>
    <property type="match status" value="5"/>
</dbReference>
<feature type="repeat" description="ANK" evidence="3">
    <location>
        <begin position="125"/>
        <end position="157"/>
    </location>
</feature>
<feature type="repeat" description="ANK" evidence="3">
    <location>
        <begin position="224"/>
        <end position="256"/>
    </location>
</feature>
<name>A0A5K3F8G2_MESCO</name>
<evidence type="ECO:0000256" key="3">
    <source>
        <dbReference type="PROSITE-ProRule" id="PRU00023"/>
    </source>
</evidence>
<evidence type="ECO:0000256" key="2">
    <source>
        <dbReference type="ARBA" id="ARBA00023043"/>
    </source>
</evidence>
<keyword evidence="2 3" id="KW-0040">ANK repeat</keyword>
<dbReference type="PRINTS" id="PR01415">
    <property type="entry name" value="ANKYRIN"/>
</dbReference>
<feature type="repeat" description="ANK" evidence="3">
    <location>
        <begin position="92"/>
        <end position="124"/>
    </location>
</feature>
<sequence>MIRVRLATVNNVCCTKGDLVMATSANLHSIATLQNPEEFATLISEASDENFLVIRDENGNGLTHLAALHGNIPLLRFLIENQILEVDALNKLQQPPLFFAILSGSLETVRVFLEEGASFDVADANGETPAHIAAKVNNLEIAEFVSTIGVDLNHVNNMGETALHVACRLENLNSVIALSAAGVNQNAVSGKGATALLLSAQRGFDEIVRVLLGRGANPNIPDKTGNMPLHFACANGDHQMAELLCEHGAALNVHNHELLSPLHLAAKSGGLELVRALLYHGADSIFPNGVGITADVTAYANGHTEIGKLIASISPDRFSRLRGQFEPLTNKPRIKLK</sequence>
<dbReference type="WBParaSite" id="MCU_006295-RB">
    <property type="protein sequence ID" value="MCU_006295-RB"/>
    <property type="gene ID" value="MCU_006295"/>
</dbReference>
<dbReference type="SUPFAM" id="SSF48403">
    <property type="entry name" value="Ankyrin repeat"/>
    <property type="match status" value="1"/>
</dbReference>
<dbReference type="PANTHER" id="PTHR24173">
    <property type="entry name" value="ANKYRIN REPEAT CONTAINING"/>
    <property type="match status" value="1"/>
</dbReference>
<evidence type="ECO:0000256" key="1">
    <source>
        <dbReference type="ARBA" id="ARBA00022737"/>
    </source>
</evidence>
<organism evidence="4">
    <name type="scientific">Mesocestoides corti</name>
    <name type="common">Flatworm</name>
    <dbReference type="NCBI Taxonomy" id="53468"/>
    <lineage>
        <taxon>Eukaryota</taxon>
        <taxon>Metazoa</taxon>
        <taxon>Spiralia</taxon>
        <taxon>Lophotrochozoa</taxon>
        <taxon>Platyhelminthes</taxon>
        <taxon>Cestoda</taxon>
        <taxon>Eucestoda</taxon>
        <taxon>Cyclophyllidea</taxon>
        <taxon>Mesocestoididae</taxon>
        <taxon>Mesocestoides</taxon>
    </lineage>
</organism>
<dbReference type="Pfam" id="PF12796">
    <property type="entry name" value="Ank_2"/>
    <property type="match status" value="2"/>
</dbReference>
<feature type="repeat" description="ANK" evidence="3">
    <location>
        <begin position="257"/>
        <end position="289"/>
    </location>
</feature>
<dbReference type="PANTHER" id="PTHR24173:SF74">
    <property type="entry name" value="ANKYRIN REPEAT DOMAIN-CONTAINING PROTEIN 16"/>
    <property type="match status" value="1"/>
</dbReference>
<dbReference type="InterPro" id="IPR002110">
    <property type="entry name" value="Ankyrin_rpt"/>
</dbReference>
<evidence type="ECO:0000313" key="4">
    <source>
        <dbReference type="WBParaSite" id="MCU_006295-RB"/>
    </source>
</evidence>
<dbReference type="PROSITE" id="PS50297">
    <property type="entry name" value="ANK_REP_REGION"/>
    <property type="match status" value="4"/>
</dbReference>
<keyword evidence="1" id="KW-0677">Repeat</keyword>
<protein>
    <submittedName>
        <fullName evidence="4">ANK_REP_REGION domain-containing protein</fullName>
    </submittedName>
</protein>
<accession>A0A5K3F8G2</accession>
<dbReference type="AlphaFoldDB" id="A0A5K3F8G2"/>
<dbReference type="SMART" id="SM00248">
    <property type="entry name" value="ANK"/>
    <property type="match status" value="7"/>
</dbReference>
<dbReference type="InterPro" id="IPR036770">
    <property type="entry name" value="Ankyrin_rpt-contain_sf"/>
</dbReference>
<reference evidence="4" key="1">
    <citation type="submission" date="2019-11" db="UniProtKB">
        <authorList>
            <consortium name="WormBaseParasite"/>
        </authorList>
    </citation>
    <scope>IDENTIFICATION</scope>
</reference>
<proteinExistence type="predicted"/>
<dbReference type="Gene3D" id="1.25.40.20">
    <property type="entry name" value="Ankyrin repeat-containing domain"/>
    <property type="match status" value="2"/>
</dbReference>
<feature type="repeat" description="ANK" evidence="3">
    <location>
        <begin position="191"/>
        <end position="223"/>
    </location>
</feature>